<dbReference type="RefSeq" id="WP_147389855.1">
    <property type="nucleotide sequence ID" value="NZ_AQHF01000034.1"/>
</dbReference>
<dbReference type="InterPro" id="IPR029058">
    <property type="entry name" value="AB_hydrolase_fold"/>
</dbReference>
<dbReference type="AlphaFoldDB" id="A0A8I0N0L4"/>
<reference evidence="2 3" key="1">
    <citation type="submission" date="2015-06" db="EMBL/GenBank/DDBJ databases">
        <title>Genome sequence of Pseudoalteromonas peptidolytica.</title>
        <authorList>
            <person name="Xie B.-B."/>
            <person name="Rong J.-C."/>
            <person name="Qin Q.-L."/>
            <person name="Zhang Y.-Z."/>
        </authorList>
    </citation>
    <scope>NUCLEOTIDE SEQUENCE [LARGE SCALE GENOMIC DNA]</scope>
    <source>
        <strain evidence="2 3">F12-50-A1</strain>
    </source>
</reference>
<gene>
    <name evidence="2" type="ORF">PPEP_b0588</name>
</gene>
<dbReference type="EMBL" id="AQHF01000034">
    <property type="protein sequence ID" value="MBE0348762.1"/>
    <property type="molecule type" value="Genomic_DNA"/>
</dbReference>
<organism evidence="2 3">
    <name type="scientific">Pseudoalteromonas peptidolytica F12-50-A1</name>
    <dbReference type="NCBI Taxonomy" id="1315280"/>
    <lineage>
        <taxon>Bacteria</taxon>
        <taxon>Pseudomonadati</taxon>
        <taxon>Pseudomonadota</taxon>
        <taxon>Gammaproteobacteria</taxon>
        <taxon>Alteromonadales</taxon>
        <taxon>Pseudoalteromonadaceae</taxon>
        <taxon>Pseudoalteromonas</taxon>
    </lineage>
</organism>
<dbReference type="PANTHER" id="PTHR43798">
    <property type="entry name" value="MONOACYLGLYCEROL LIPASE"/>
    <property type="match status" value="1"/>
</dbReference>
<sequence length="284" mass="32113">MSLYAIKEQKIGPFAYQTWGSGRQTIIYLHGWQDNSNSFLPFQPFSEELYTHIALDLPGHGRSDWKSEDAFYYFIDYVYDLKSFLDLAQLAQCHFVGHSMGAMIANLFAACYPERCLSLALIEGIGIVNTPEPETKKQLINAFNSRDKLKQSTPRVYPDINTLAQLRCKVSDVSIDIATLLMNRNTKQHNQGVQLTLDPRLKQHSGFRFSVAQAKSALEGTIVPTLLILAEQGFAMIDKQYQLFKSCFDSLTIEKVSGGHHCHMENPEICCKLIARHQRSVSVS</sequence>
<keyword evidence="3" id="KW-1185">Reference proteome</keyword>
<dbReference type="InterPro" id="IPR000073">
    <property type="entry name" value="AB_hydrolase_1"/>
</dbReference>
<proteinExistence type="predicted"/>
<dbReference type="InterPro" id="IPR000639">
    <property type="entry name" value="Epox_hydrolase-like"/>
</dbReference>
<name>A0A8I0N0L4_9GAMM</name>
<dbReference type="Pfam" id="PF00561">
    <property type="entry name" value="Abhydrolase_1"/>
    <property type="match status" value="1"/>
</dbReference>
<dbReference type="PRINTS" id="PR00111">
    <property type="entry name" value="ABHYDROLASE"/>
</dbReference>
<dbReference type="InterPro" id="IPR050266">
    <property type="entry name" value="AB_hydrolase_sf"/>
</dbReference>
<dbReference type="GO" id="GO:0016020">
    <property type="term" value="C:membrane"/>
    <property type="evidence" value="ECO:0007669"/>
    <property type="project" value="TreeGrafter"/>
</dbReference>
<dbReference type="GO" id="GO:0003824">
    <property type="term" value="F:catalytic activity"/>
    <property type="evidence" value="ECO:0007669"/>
    <property type="project" value="InterPro"/>
</dbReference>
<protein>
    <recommendedName>
        <fullName evidence="1">AB hydrolase-1 domain-containing protein</fullName>
    </recommendedName>
</protein>
<feature type="domain" description="AB hydrolase-1" evidence="1">
    <location>
        <begin position="25"/>
        <end position="267"/>
    </location>
</feature>
<comment type="caution">
    <text evidence="2">The sequence shown here is derived from an EMBL/GenBank/DDBJ whole genome shotgun (WGS) entry which is preliminary data.</text>
</comment>
<evidence type="ECO:0000313" key="2">
    <source>
        <dbReference type="EMBL" id="MBE0348762.1"/>
    </source>
</evidence>
<dbReference type="Proteomes" id="UP000660708">
    <property type="component" value="Unassembled WGS sequence"/>
</dbReference>
<evidence type="ECO:0000259" key="1">
    <source>
        <dbReference type="Pfam" id="PF00561"/>
    </source>
</evidence>
<dbReference type="Gene3D" id="3.40.50.1820">
    <property type="entry name" value="alpha/beta hydrolase"/>
    <property type="match status" value="1"/>
</dbReference>
<dbReference type="PRINTS" id="PR00412">
    <property type="entry name" value="EPOXHYDRLASE"/>
</dbReference>
<accession>A0A8I0N0L4</accession>
<evidence type="ECO:0000313" key="3">
    <source>
        <dbReference type="Proteomes" id="UP000660708"/>
    </source>
</evidence>
<dbReference type="SUPFAM" id="SSF53474">
    <property type="entry name" value="alpha/beta-Hydrolases"/>
    <property type="match status" value="1"/>
</dbReference>
<dbReference type="PANTHER" id="PTHR43798:SF33">
    <property type="entry name" value="HYDROLASE, PUTATIVE (AFU_ORTHOLOGUE AFUA_2G14860)-RELATED"/>
    <property type="match status" value="1"/>
</dbReference>